<dbReference type="InterPro" id="IPR027829">
    <property type="entry name" value="DUF4625"/>
</dbReference>
<dbReference type="Proteomes" id="UP001207736">
    <property type="component" value="Unassembled WGS sequence"/>
</dbReference>
<accession>A0AAV5AZC2</accession>
<reference evidence="2 5" key="1">
    <citation type="submission" date="2021-11" db="EMBL/GenBank/DDBJ databases">
        <title>Draft genome sequence of Capnocytophaga sp. strain KC07075 isolated from cat oral cavity.</title>
        <authorList>
            <person name="Suzuki M."/>
            <person name="Imaoka K."/>
            <person name="Kimura M."/>
            <person name="Morikawa S."/>
            <person name="Maeda K."/>
        </authorList>
    </citation>
    <scope>NUCLEOTIDE SEQUENCE</scope>
    <source>
        <strain evidence="2">KC07075</strain>
        <strain evidence="3 5">KC07079</strain>
    </source>
</reference>
<dbReference type="PROSITE" id="PS51257">
    <property type="entry name" value="PROKAR_LIPOPROTEIN"/>
    <property type="match status" value="1"/>
</dbReference>
<feature type="chain" id="PRO_5043360602" description="DUF4625 domain-containing protein" evidence="1">
    <location>
        <begin position="27"/>
        <end position="242"/>
    </location>
</feature>
<keyword evidence="1" id="KW-0732">Signal</keyword>
<dbReference type="Pfam" id="PF15418">
    <property type="entry name" value="DUF4625"/>
    <property type="match status" value="1"/>
</dbReference>
<comment type="caution">
    <text evidence="2">The sequence shown here is derived from an EMBL/GenBank/DDBJ whole genome shotgun (WGS) entry which is preliminary data.</text>
</comment>
<evidence type="ECO:0000256" key="1">
    <source>
        <dbReference type="SAM" id="SignalP"/>
    </source>
</evidence>
<protein>
    <recommendedName>
        <fullName evidence="6">DUF4625 domain-containing protein</fullName>
    </recommendedName>
</protein>
<evidence type="ECO:0000313" key="4">
    <source>
        <dbReference type="Proteomes" id="UP001207736"/>
    </source>
</evidence>
<feature type="signal peptide" evidence="1">
    <location>
        <begin position="1"/>
        <end position="26"/>
    </location>
</feature>
<evidence type="ECO:0008006" key="6">
    <source>
        <dbReference type="Google" id="ProtNLM"/>
    </source>
</evidence>
<keyword evidence="5" id="KW-1185">Reference proteome</keyword>
<dbReference type="EMBL" id="BQKA01000033">
    <property type="protein sequence ID" value="GJM50841.1"/>
    <property type="molecule type" value="Genomic_DNA"/>
</dbReference>
<sequence>MKFIKTKHLLTILSILFLQVSIVSCSKDDNNKNEPVPLKKPTIEDLEIGYQNTKKAYTESDLHLEAHIFAEAKIKSVRVQITPKISGNSWFVDITYVKGFEGNTEGILHQHYDIPKNAKEGMYDVLIIVIDTQGNKTIAEDVLTIEKDPSLPTVSQKSATFNNNVLNVKANISAPNKLESITIKVKDIEKKYQETELVGKTTYLLDKDIDVSSLANGHYHFFVTITDQSKKVFSYEGHFDKK</sequence>
<name>A0AAV5AZC2_9FLAO</name>
<dbReference type="Proteomes" id="UP001208692">
    <property type="component" value="Unassembled WGS sequence"/>
</dbReference>
<gene>
    <name evidence="2" type="ORF">RCZ15_18140</name>
    <name evidence="3" type="ORF">RCZ16_03120</name>
</gene>
<dbReference type="AlphaFoldDB" id="A0AAV5AZC2"/>
<evidence type="ECO:0000313" key="3">
    <source>
        <dbReference type="EMBL" id="GJM51994.1"/>
    </source>
</evidence>
<proteinExistence type="predicted"/>
<evidence type="ECO:0000313" key="5">
    <source>
        <dbReference type="Proteomes" id="UP001208692"/>
    </source>
</evidence>
<dbReference type="RefSeq" id="WP_264845593.1">
    <property type="nucleotide sequence ID" value="NZ_BPMA01000012.1"/>
</dbReference>
<dbReference type="EMBL" id="BQKB01000007">
    <property type="protein sequence ID" value="GJM51994.1"/>
    <property type="molecule type" value="Genomic_DNA"/>
</dbReference>
<evidence type="ECO:0000313" key="2">
    <source>
        <dbReference type="EMBL" id="GJM50841.1"/>
    </source>
</evidence>
<organism evidence="2 4">
    <name type="scientific">Capnocytophaga catalasegens</name>
    <dbReference type="NCBI Taxonomy" id="1004260"/>
    <lineage>
        <taxon>Bacteria</taxon>
        <taxon>Pseudomonadati</taxon>
        <taxon>Bacteroidota</taxon>
        <taxon>Flavobacteriia</taxon>
        <taxon>Flavobacteriales</taxon>
        <taxon>Flavobacteriaceae</taxon>
        <taxon>Capnocytophaga</taxon>
    </lineage>
</organism>